<sequence length="152" mass="15973" precursor="true">MKQETFVRAILLSTAIIALLTAPGYAQDTHAGHGAAPAASSAELPAICKSEAANSAQAHAMPPSPDGLDEGRKALIESMAAMNEMGMAMMAPDIDVAFVCGMIPHHKGAIAMAKAELDHGDDPWAKELAQKVIAAQEQEIAEMLEWLEAQAK</sequence>
<accession>Q11IP1</accession>
<dbReference type="PANTHER" id="PTHR36933">
    <property type="entry name" value="SLL0788 PROTEIN"/>
    <property type="match status" value="1"/>
</dbReference>
<dbReference type="STRING" id="266779.Meso_1338"/>
<dbReference type="AlphaFoldDB" id="Q11IP1"/>
<dbReference type="InterPro" id="IPR012347">
    <property type="entry name" value="Ferritin-like"/>
</dbReference>
<gene>
    <name evidence="3" type="ordered locus">Meso_1338</name>
</gene>
<dbReference type="KEGG" id="mes:Meso_1338"/>
<keyword evidence="1" id="KW-0732">Signal</keyword>
<dbReference type="PANTHER" id="PTHR36933:SF1">
    <property type="entry name" value="SLL0788 PROTEIN"/>
    <property type="match status" value="1"/>
</dbReference>
<feature type="chain" id="PRO_5004180370" description="DUF305 domain-containing protein" evidence="1">
    <location>
        <begin position="27"/>
        <end position="152"/>
    </location>
</feature>
<evidence type="ECO:0000259" key="2">
    <source>
        <dbReference type="Pfam" id="PF03713"/>
    </source>
</evidence>
<feature type="domain" description="DUF305" evidence="2">
    <location>
        <begin position="67"/>
        <end position="147"/>
    </location>
</feature>
<dbReference type="Gene3D" id="1.20.1260.10">
    <property type="match status" value="1"/>
</dbReference>
<dbReference type="InterPro" id="IPR005183">
    <property type="entry name" value="DUF305_CopM-like"/>
</dbReference>
<name>Q11IP1_CHESB</name>
<organism evidence="3">
    <name type="scientific">Chelativorans sp. (strain BNC1)</name>
    <dbReference type="NCBI Taxonomy" id="266779"/>
    <lineage>
        <taxon>Bacteria</taxon>
        <taxon>Pseudomonadati</taxon>
        <taxon>Pseudomonadota</taxon>
        <taxon>Alphaproteobacteria</taxon>
        <taxon>Hyphomicrobiales</taxon>
        <taxon>Phyllobacteriaceae</taxon>
        <taxon>Chelativorans</taxon>
    </lineage>
</organism>
<dbReference type="eggNOG" id="COG3544">
    <property type="taxonomic scope" value="Bacteria"/>
</dbReference>
<dbReference type="HOGENOM" id="CLU_074343_4_1_5"/>
<protein>
    <recommendedName>
        <fullName evidence="2">DUF305 domain-containing protein</fullName>
    </recommendedName>
</protein>
<evidence type="ECO:0000256" key="1">
    <source>
        <dbReference type="SAM" id="SignalP"/>
    </source>
</evidence>
<dbReference type="Pfam" id="PF03713">
    <property type="entry name" value="DUF305"/>
    <property type="match status" value="1"/>
</dbReference>
<proteinExistence type="predicted"/>
<feature type="signal peptide" evidence="1">
    <location>
        <begin position="1"/>
        <end position="26"/>
    </location>
</feature>
<dbReference type="EMBL" id="CP000390">
    <property type="protein sequence ID" value="ABG62734.1"/>
    <property type="molecule type" value="Genomic_DNA"/>
</dbReference>
<reference evidence="3" key="1">
    <citation type="submission" date="2006-06" db="EMBL/GenBank/DDBJ databases">
        <title>Complete sequence of chromosome of Chelativorans sp. BNC1.</title>
        <authorList>
            <consortium name="US DOE Joint Genome Institute"/>
            <person name="Copeland A."/>
            <person name="Lucas S."/>
            <person name="Lapidus A."/>
            <person name="Barry K."/>
            <person name="Detter J.C."/>
            <person name="Glavina del Rio T."/>
            <person name="Hammon N."/>
            <person name="Israni S."/>
            <person name="Dalin E."/>
            <person name="Tice H."/>
            <person name="Pitluck S."/>
            <person name="Chertkov O."/>
            <person name="Brettin T."/>
            <person name="Bruce D."/>
            <person name="Han C."/>
            <person name="Tapia R."/>
            <person name="Gilna P."/>
            <person name="Schmutz J."/>
            <person name="Larimer F."/>
            <person name="Land M."/>
            <person name="Hauser L."/>
            <person name="Kyrpides N."/>
            <person name="Mikhailova N."/>
            <person name="Richardson P."/>
        </authorList>
    </citation>
    <scope>NUCLEOTIDE SEQUENCE</scope>
    <source>
        <strain evidence="3">BNC1</strain>
    </source>
</reference>
<evidence type="ECO:0000313" key="3">
    <source>
        <dbReference type="EMBL" id="ABG62734.1"/>
    </source>
</evidence>